<accession>A0A3B1B9D0</accession>
<reference evidence="1" key="1">
    <citation type="submission" date="2018-06" db="EMBL/GenBank/DDBJ databases">
        <authorList>
            <person name="Zhirakovskaya E."/>
        </authorList>
    </citation>
    <scope>NUCLEOTIDE SEQUENCE</scope>
</reference>
<gene>
    <name evidence="1" type="ORF">MNBD_GAMMA25-852</name>
</gene>
<sequence length="65" mass="7244">MKRLKMLLLGLLLGLGVGLWFGVNLGKGQPLYSNPFDSDSLQKKANRTADEVLENTKRALRESLK</sequence>
<protein>
    <submittedName>
        <fullName evidence="1">Uncharacterized protein</fullName>
    </submittedName>
</protein>
<dbReference type="AlphaFoldDB" id="A0A3B1B9D0"/>
<name>A0A3B1B9D0_9ZZZZ</name>
<organism evidence="1">
    <name type="scientific">hydrothermal vent metagenome</name>
    <dbReference type="NCBI Taxonomy" id="652676"/>
    <lineage>
        <taxon>unclassified sequences</taxon>
        <taxon>metagenomes</taxon>
        <taxon>ecological metagenomes</taxon>
    </lineage>
</organism>
<dbReference type="EMBL" id="UOFY01000028">
    <property type="protein sequence ID" value="VAX08594.1"/>
    <property type="molecule type" value="Genomic_DNA"/>
</dbReference>
<proteinExistence type="predicted"/>
<evidence type="ECO:0000313" key="1">
    <source>
        <dbReference type="EMBL" id="VAX08594.1"/>
    </source>
</evidence>